<evidence type="ECO:0000256" key="5">
    <source>
        <dbReference type="ARBA" id="ARBA00023136"/>
    </source>
</evidence>
<dbReference type="CDD" id="cd01949">
    <property type="entry name" value="GGDEF"/>
    <property type="match status" value="1"/>
</dbReference>
<accession>A0A223MUD6</accession>
<dbReference type="Gene3D" id="3.30.70.270">
    <property type="match status" value="1"/>
</dbReference>
<keyword evidence="4 6" id="KW-1133">Transmembrane helix</keyword>
<keyword evidence="5 6" id="KW-0472">Membrane</keyword>
<dbReference type="CDD" id="cd12913">
    <property type="entry name" value="PDC1_MCP_like"/>
    <property type="match status" value="1"/>
</dbReference>
<comment type="subcellular location">
    <subcellularLocation>
        <location evidence="1">Cell membrane</location>
        <topology evidence="1">Multi-pass membrane protein</topology>
    </subcellularLocation>
</comment>
<dbReference type="Pfam" id="PF00990">
    <property type="entry name" value="GGDEF"/>
    <property type="match status" value="1"/>
</dbReference>
<dbReference type="AlphaFoldDB" id="A0A223MUD6"/>
<reference evidence="10 11" key="1">
    <citation type="submission" date="2017-08" db="EMBL/GenBank/DDBJ databases">
        <title>The Vibrio qinghaiensis sp.-Q67 is a luminous bacteria isolated firstly from Qinghai lake, Qinghai province, China, which has been proved to be very sensitive to detect environmental and food pollutants. Therefore, complete genome analysis of V. qinghaiensis sp.-Q67 highlights the potential application of this strain on detection of hazards in the contaminated environments.</title>
        <authorList>
            <person name="Gong L."/>
        </authorList>
    </citation>
    <scope>NUCLEOTIDE SEQUENCE [LARGE SCALE GENOMIC DNA]</scope>
    <source>
        <strain evidence="10 11">Q67</strain>
    </source>
</reference>
<dbReference type="GO" id="GO:0005886">
    <property type="term" value="C:plasma membrane"/>
    <property type="evidence" value="ECO:0007669"/>
    <property type="project" value="UniProtKB-SubCell"/>
</dbReference>
<dbReference type="EMBL" id="CP022741">
    <property type="protein sequence ID" value="ASU21171.1"/>
    <property type="molecule type" value="Genomic_DNA"/>
</dbReference>
<protein>
    <submittedName>
        <fullName evidence="10">Diguanylate cyclase</fullName>
    </submittedName>
</protein>
<dbReference type="PROSITE" id="PS50887">
    <property type="entry name" value="GGDEF"/>
    <property type="match status" value="1"/>
</dbReference>
<dbReference type="InterPro" id="IPR029787">
    <property type="entry name" value="Nucleotide_cyclase"/>
</dbReference>
<gene>
    <name evidence="10" type="ORF">CCZ37_00305</name>
</gene>
<dbReference type="CDD" id="cd01948">
    <property type="entry name" value="EAL"/>
    <property type="match status" value="1"/>
</dbReference>
<feature type="transmembrane region" description="Helical" evidence="6">
    <location>
        <begin position="21"/>
        <end position="39"/>
    </location>
</feature>
<evidence type="ECO:0000256" key="3">
    <source>
        <dbReference type="ARBA" id="ARBA00022692"/>
    </source>
</evidence>
<dbReference type="KEGG" id="vqi:CCZ37_00305"/>
<dbReference type="SUPFAM" id="SSF141868">
    <property type="entry name" value="EAL domain-like"/>
    <property type="match status" value="1"/>
</dbReference>
<dbReference type="SUPFAM" id="SSF158472">
    <property type="entry name" value="HAMP domain-like"/>
    <property type="match status" value="1"/>
</dbReference>
<evidence type="ECO:0000256" key="1">
    <source>
        <dbReference type="ARBA" id="ARBA00004651"/>
    </source>
</evidence>
<dbReference type="SMART" id="SM00052">
    <property type="entry name" value="EAL"/>
    <property type="match status" value="1"/>
</dbReference>
<dbReference type="InterPro" id="IPR035919">
    <property type="entry name" value="EAL_sf"/>
</dbReference>
<dbReference type="Pfam" id="PF00563">
    <property type="entry name" value="EAL"/>
    <property type="match status" value="1"/>
</dbReference>
<dbReference type="PROSITE" id="PS50883">
    <property type="entry name" value="EAL"/>
    <property type="match status" value="1"/>
</dbReference>
<keyword evidence="2" id="KW-1003">Cell membrane</keyword>
<organism evidence="10 11">
    <name type="scientific">Vibrio qinghaiensis</name>
    <dbReference type="NCBI Taxonomy" id="2025808"/>
    <lineage>
        <taxon>Bacteria</taxon>
        <taxon>Pseudomonadati</taxon>
        <taxon>Pseudomonadota</taxon>
        <taxon>Gammaproteobacteria</taxon>
        <taxon>Vibrionales</taxon>
        <taxon>Vibrionaceae</taxon>
        <taxon>Vibrio</taxon>
    </lineage>
</organism>
<dbReference type="InterPro" id="IPR050706">
    <property type="entry name" value="Cyclic-di-GMP_PDE-like"/>
</dbReference>
<proteinExistence type="predicted"/>
<dbReference type="PROSITE" id="PS50885">
    <property type="entry name" value="HAMP"/>
    <property type="match status" value="1"/>
</dbReference>
<evidence type="ECO:0000256" key="2">
    <source>
        <dbReference type="ARBA" id="ARBA00022475"/>
    </source>
</evidence>
<evidence type="ECO:0000259" key="7">
    <source>
        <dbReference type="PROSITE" id="PS50883"/>
    </source>
</evidence>
<dbReference type="InterPro" id="IPR003660">
    <property type="entry name" value="HAMP_dom"/>
</dbReference>
<evidence type="ECO:0000313" key="10">
    <source>
        <dbReference type="EMBL" id="ASU21171.1"/>
    </source>
</evidence>
<dbReference type="InterPro" id="IPR043128">
    <property type="entry name" value="Rev_trsase/Diguanyl_cyclase"/>
</dbReference>
<dbReference type="RefSeq" id="WP_094499478.1">
    <property type="nucleotide sequence ID" value="NZ_CAWNHI010000001.1"/>
</dbReference>
<dbReference type="InterPro" id="IPR001633">
    <property type="entry name" value="EAL_dom"/>
</dbReference>
<evidence type="ECO:0000259" key="9">
    <source>
        <dbReference type="PROSITE" id="PS50887"/>
    </source>
</evidence>
<evidence type="ECO:0000256" key="4">
    <source>
        <dbReference type="ARBA" id="ARBA00022989"/>
    </source>
</evidence>
<keyword evidence="11" id="KW-1185">Reference proteome</keyword>
<evidence type="ECO:0000256" key="6">
    <source>
        <dbReference type="SAM" id="Phobius"/>
    </source>
</evidence>
<sequence length="857" mass="95165">MYGCRRHDMSFTNQITLKTAVVLPFVMIFLITIGVIVGVQKYSYEEMVDDISSKQLSSLNANVEQRLISFLDEPFQASLALSHTIGFSQFYSAGDVSKIEGYLLTSFETLYRSLEQIDAIGFGGAQGEYVGFRKEIGDSFTLMVKDNRTQQNLVIYSGKTINQDIRSTIADYDPRTRPWYTPVAQSLSPSWSPIYTNVDERQEITLSALAPVFSTSKFIGVLVTDVKIDTFNAFLASLQQKTNANVYIIDPEKRLVAHSNTSTVVSWGTVLSPKGERLLAIENANPVIQASAHYIDSHETMLSATLNKFETVVDGTRYFNHLTSFKDKHGIEWFIGISISETDLLGQLPENQQNSWIIGGIVSLIGIGIGLIAFNRITTPITATAAAAQHLAKGDWESNMPKAGNIYETSLLVYSFNEMANNLKASFKALHSQLIYDSLTKLYSREGLIDNSSQLNQLNGSLLLIGIDKFRDINDSLGHQQGDLLLQIIAEKLRTLFASTSCIARTGGDEFAIYIPSLQQKNEAQSAANSILQMFAVPFSMHNEKVVVNASIGIVLPSDTLNTMTLWLRHGSIALSHAKQDRSRICYYSPEMDDVSRKRTQMLTQIKLAIENQEYVPYYQPIVDLSTGNIIGAEALARWVTPSGDIIPPLAFIPIAEESGFIGLIGEQILYQACFDTMQGIKMGKWGSTFKMHVNLSVNQLSQPQFVHELIATLERTGLEPNNLALEITESRIVDNDPVILANMNKLKELGIHIAIDDFGTGYSSLSYLHQLPFDCLKIDRAFVSQLEQTNLSSSVVAAIINMTRGFNVEIVAEGIETKEQVHLLTMLNCTQGQGFLFSKAIPFNEWSTDMVNIKAK</sequence>
<name>A0A223MUD6_9VIBR</name>
<feature type="domain" description="HAMP" evidence="8">
    <location>
        <begin position="375"/>
        <end position="428"/>
    </location>
</feature>
<dbReference type="SUPFAM" id="SSF55073">
    <property type="entry name" value="Nucleotide cyclase"/>
    <property type="match status" value="1"/>
</dbReference>
<dbReference type="InterPro" id="IPR000160">
    <property type="entry name" value="GGDEF_dom"/>
</dbReference>
<feature type="domain" description="GGDEF" evidence="9">
    <location>
        <begin position="458"/>
        <end position="590"/>
    </location>
</feature>
<evidence type="ECO:0000313" key="11">
    <source>
        <dbReference type="Proteomes" id="UP000215148"/>
    </source>
</evidence>
<dbReference type="NCBIfam" id="TIGR00254">
    <property type="entry name" value="GGDEF"/>
    <property type="match status" value="1"/>
</dbReference>
<evidence type="ECO:0000259" key="8">
    <source>
        <dbReference type="PROSITE" id="PS50885"/>
    </source>
</evidence>
<dbReference type="InterPro" id="IPR033479">
    <property type="entry name" value="dCache_1"/>
</dbReference>
<dbReference type="Gene3D" id="6.10.340.10">
    <property type="match status" value="1"/>
</dbReference>
<dbReference type="SMART" id="SM00267">
    <property type="entry name" value="GGDEF"/>
    <property type="match status" value="1"/>
</dbReference>
<dbReference type="GO" id="GO:0007165">
    <property type="term" value="P:signal transduction"/>
    <property type="evidence" value="ECO:0007669"/>
    <property type="project" value="InterPro"/>
</dbReference>
<dbReference type="Gene3D" id="3.30.450.20">
    <property type="entry name" value="PAS domain"/>
    <property type="match status" value="1"/>
</dbReference>
<dbReference type="PANTHER" id="PTHR33121:SF70">
    <property type="entry name" value="SIGNALING PROTEIN YKOW"/>
    <property type="match status" value="1"/>
</dbReference>
<keyword evidence="3 6" id="KW-0812">Transmembrane</keyword>
<dbReference type="SMART" id="SM00304">
    <property type="entry name" value="HAMP"/>
    <property type="match status" value="1"/>
</dbReference>
<dbReference type="GO" id="GO:0071111">
    <property type="term" value="F:cyclic-guanylate-specific phosphodiesterase activity"/>
    <property type="evidence" value="ECO:0007669"/>
    <property type="project" value="InterPro"/>
</dbReference>
<dbReference type="Proteomes" id="UP000215148">
    <property type="component" value="Chromosome 1"/>
</dbReference>
<dbReference type="Gene3D" id="3.20.20.450">
    <property type="entry name" value="EAL domain"/>
    <property type="match status" value="1"/>
</dbReference>
<dbReference type="PANTHER" id="PTHR33121">
    <property type="entry name" value="CYCLIC DI-GMP PHOSPHODIESTERASE PDEF"/>
    <property type="match status" value="1"/>
</dbReference>
<feature type="domain" description="EAL" evidence="7">
    <location>
        <begin position="599"/>
        <end position="855"/>
    </location>
</feature>
<dbReference type="Pfam" id="PF02743">
    <property type="entry name" value="dCache_1"/>
    <property type="match status" value="1"/>
</dbReference>